<name>A0A2X2DC70_PSELU</name>
<evidence type="ECO:0000313" key="13">
    <source>
        <dbReference type="Proteomes" id="UP000250443"/>
    </source>
</evidence>
<evidence type="ECO:0000313" key="11">
    <source>
        <dbReference type="EMBL" id="MBH3441861.1"/>
    </source>
</evidence>
<organism evidence="12 13">
    <name type="scientific">Pseudomonas luteola</name>
    <dbReference type="NCBI Taxonomy" id="47886"/>
    <lineage>
        <taxon>Bacteria</taxon>
        <taxon>Pseudomonadati</taxon>
        <taxon>Pseudomonadota</taxon>
        <taxon>Gammaproteobacteria</taxon>
        <taxon>Pseudomonadales</taxon>
        <taxon>Pseudomonadaceae</taxon>
        <taxon>Pseudomonas</taxon>
    </lineage>
</organism>
<evidence type="ECO:0000256" key="8">
    <source>
        <dbReference type="RuleBase" id="RU367021"/>
    </source>
</evidence>
<dbReference type="Proteomes" id="UP000638986">
    <property type="component" value="Unassembled WGS sequence"/>
</dbReference>
<dbReference type="Gene3D" id="2.160.10.10">
    <property type="entry name" value="Hexapeptide repeat proteins"/>
    <property type="match status" value="1"/>
</dbReference>
<evidence type="ECO:0000256" key="2">
    <source>
        <dbReference type="ARBA" id="ARBA00022516"/>
    </source>
</evidence>
<accession>A0A2X2DC70</accession>
<dbReference type="Proteomes" id="UP000626180">
    <property type="component" value="Unassembled WGS sequence"/>
</dbReference>
<dbReference type="GO" id="GO:0009245">
    <property type="term" value="P:lipid A biosynthetic process"/>
    <property type="evidence" value="ECO:0007669"/>
    <property type="project" value="UniProtKB-KW"/>
</dbReference>
<dbReference type="PANTHER" id="PTHR43017">
    <property type="entry name" value="GALACTOSIDE O-ACETYLTRANSFERASE"/>
    <property type="match status" value="1"/>
</dbReference>
<dbReference type="InterPro" id="IPR039369">
    <property type="entry name" value="LacA-like"/>
</dbReference>
<evidence type="ECO:0000313" key="14">
    <source>
        <dbReference type="Proteomes" id="UP000626180"/>
    </source>
</evidence>
<dbReference type="FunFam" id="2.160.10.10:FF:000008">
    <property type="entry name" value="Maltose O-acetyltransferase"/>
    <property type="match status" value="1"/>
</dbReference>
<keyword evidence="6" id="KW-0443">Lipid metabolism</keyword>
<dbReference type="GeneID" id="300268366"/>
<reference evidence="10 14" key="2">
    <citation type="submission" date="2020-10" db="EMBL/GenBank/DDBJ databases">
        <title>Genome sequences of Pseudomonas isolates.</title>
        <authorList>
            <person name="Wessels L."/>
            <person name="Reich F."/>
            <person name="Hammerl J."/>
        </authorList>
    </citation>
    <scope>NUCLEOTIDE SEQUENCE [LARGE SCALE GENOMIC DNA]</scope>
    <source>
        <strain evidence="10 14">20-MO00624-0</strain>
    </source>
</reference>
<dbReference type="EMBL" id="UAUF01000015">
    <property type="protein sequence ID" value="SPZ16581.1"/>
    <property type="molecule type" value="Genomic_DNA"/>
</dbReference>
<keyword evidence="2" id="KW-0444">Lipid biosynthesis</keyword>
<dbReference type="RefSeq" id="WP_010798813.1">
    <property type="nucleotide sequence ID" value="NZ_DAMAAI010000017.1"/>
</dbReference>
<feature type="domain" description="Maltose/galactoside acetyltransferase" evidence="9">
    <location>
        <begin position="4"/>
        <end position="59"/>
    </location>
</feature>
<evidence type="ECO:0000256" key="7">
    <source>
        <dbReference type="ARBA" id="ARBA00023315"/>
    </source>
</evidence>
<evidence type="ECO:0000313" key="12">
    <source>
        <dbReference type="EMBL" id="SPZ16581.1"/>
    </source>
</evidence>
<dbReference type="InterPro" id="IPR024688">
    <property type="entry name" value="Mac_dom"/>
</dbReference>
<reference evidence="11 15" key="3">
    <citation type="submission" date="2020-11" db="EMBL/GenBank/DDBJ databases">
        <title>Enhanced detection system for hospital associated transmission using whole genome sequencing surveillance.</title>
        <authorList>
            <person name="Harrison L.H."/>
            <person name="Van Tyne D."/>
            <person name="Marsh J.W."/>
            <person name="Griffith M.P."/>
            <person name="Snyder D.J."/>
            <person name="Cooper V.S."/>
            <person name="Mustapha M."/>
        </authorList>
    </citation>
    <scope>NUCLEOTIDE SEQUENCE [LARGE SCALE GENOMIC DNA]</scope>
    <source>
        <strain evidence="11 15">PSB00013</strain>
    </source>
</reference>
<dbReference type="PANTHER" id="PTHR43017:SF1">
    <property type="entry name" value="ACETYLTRANSFERASE YJL218W-RELATED"/>
    <property type="match status" value="1"/>
</dbReference>
<proteinExistence type="inferred from homology"/>
<evidence type="ECO:0000256" key="3">
    <source>
        <dbReference type="ARBA" id="ARBA00022556"/>
    </source>
</evidence>
<keyword evidence="5" id="KW-0677">Repeat</keyword>
<gene>
    <name evidence="11" type="ORF">I5Q09_24595</name>
    <name evidence="10" type="ORF">IRZ65_23705</name>
    <name evidence="12" type="ORF">NCTC11842_05614</name>
</gene>
<evidence type="ECO:0000313" key="10">
    <source>
        <dbReference type="EMBL" id="MBF8643669.1"/>
    </source>
</evidence>
<dbReference type="InterPro" id="IPR011004">
    <property type="entry name" value="Trimer_LpxA-like_sf"/>
</dbReference>
<dbReference type="CDD" id="cd03357">
    <property type="entry name" value="LbH_MAT_GAT"/>
    <property type="match status" value="1"/>
</dbReference>
<dbReference type="EC" id="2.3.1.-" evidence="8"/>
<dbReference type="InterPro" id="IPR001451">
    <property type="entry name" value="Hexapep"/>
</dbReference>
<evidence type="ECO:0000259" key="9">
    <source>
        <dbReference type="SMART" id="SM01266"/>
    </source>
</evidence>
<dbReference type="Pfam" id="PF12464">
    <property type="entry name" value="Mac"/>
    <property type="match status" value="1"/>
</dbReference>
<dbReference type="AlphaFoldDB" id="A0A2X2DC70"/>
<dbReference type="EMBL" id="JADTXM010000031">
    <property type="protein sequence ID" value="MBH3441861.1"/>
    <property type="molecule type" value="Genomic_DNA"/>
</dbReference>
<dbReference type="SUPFAM" id="SSF51161">
    <property type="entry name" value="Trimeric LpxA-like enzymes"/>
    <property type="match status" value="1"/>
</dbReference>
<comment type="similarity">
    <text evidence="1 8">Belongs to the transferase hexapeptide repeat family.</text>
</comment>
<evidence type="ECO:0000313" key="15">
    <source>
        <dbReference type="Proteomes" id="UP000638986"/>
    </source>
</evidence>
<dbReference type="Pfam" id="PF00132">
    <property type="entry name" value="Hexapep"/>
    <property type="match status" value="1"/>
</dbReference>
<keyword evidence="3" id="KW-0441">Lipid A biosynthesis</keyword>
<protein>
    <recommendedName>
        <fullName evidence="8">Acetyltransferase</fullName>
        <ecNumber evidence="8">2.3.1.-</ecNumber>
    </recommendedName>
</protein>
<evidence type="ECO:0000256" key="6">
    <source>
        <dbReference type="ARBA" id="ARBA00023098"/>
    </source>
</evidence>
<keyword evidence="4 8" id="KW-0808">Transferase</keyword>
<dbReference type="GO" id="GO:0008870">
    <property type="term" value="F:galactoside O-acetyltransferase activity"/>
    <property type="evidence" value="ECO:0007669"/>
    <property type="project" value="TreeGrafter"/>
</dbReference>
<dbReference type="PROSITE" id="PS00101">
    <property type="entry name" value="HEXAPEP_TRANSFERASES"/>
    <property type="match status" value="1"/>
</dbReference>
<dbReference type="InterPro" id="IPR018357">
    <property type="entry name" value="Hexapep_transf_CS"/>
</dbReference>
<dbReference type="GO" id="GO:0016020">
    <property type="term" value="C:membrane"/>
    <property type="evidence" value="ECO:0007669"/>
    <property type="project" value="GOC"/>
</dbReference>
<evidence type="ECO:0000256" key="1">
    <source>
        <dbReference type="ARBA" id="ARBA00007274"/>
    </source>
</evidence>
<sequence length="195" mass="21080">MNEREKAAAGLLYDANNDAELIQQRLEAKVQVHAYNHLDPRDLEGKKRILKTLLGKTGEHVLIEAPFHCDYGYNIELGENFYSNVNLVILDCAKVSIGRNVFIAPNVGLYTAGHPLDAERRNQGLEYAHPITIGDNVWIGGGVTVLPGVTIGEGAVIGAGSVVTKDIPAHVVAVGNPCRVLRTIDNADRTSPPSH</sequence>
<dbReference type="Proteomes" id="UP000250443">
    <property type="component" value="Unassembled WGS sequence"/>
</dbReference>
<keyword evidence="7 8" id="KW-0012">Acyltransferase</keyword>
<keyword evidence="14" id="KW-1185">Reference proteome</keyword>
<evidence type="ECO:0000256" key="5">
    <source>
        <dbReference type="ARBA" id="ARBA00022737"/>
    </source>
</evidence>
<dbReference type="EMBL" id="JADMCD010000020">
    <property type="protein sequence ID" value="MBF8643669.1"/>
    <property type="molecule type" value="Genomic_DNA"/>
</dbReference>
<evidence type="ECO:0000256" key="4">
    <source>
        <dbReference type="ARBA" id="ARBA00022679"/>
    </source>
</evidence>
<reference evidence="12 13" key="1">
    <citation type="submission" date="2018-06" db="EMBL/GenBank/DDBJ databases">
        <authorList>
            <consortium name="Pathogen Informatics"/>
            <person name="Doyle S."/>
        </authorList>
    </citation>
    <scope>NUCLEOTIDE SEQUENCE [LARGE SCALE GENOMIC DNA]</scope>
    <source>
        <strain evidence="12 13">NCTC11842</strain>
    </source>
</reference>
<dbReference type="SMART" id="SM01266">
    <property type="entry name" value="Mac"/>
    <property type="match status" value="1"/>
</dbReference>